<organism evidence="7 8">
    <name type="scientific">Sinomonas halotolerans</name>
    <dbReference type="NCBI Taxonomy" id="1644133"/>
    <lineage>
        <taxon>Bacteria</taxon>
        <taxon>Bacillati</taxon>
        <taxon>Actinomycetota</taxon>
        <taxon>Actinomycetes</taxon>
        <taxon>Micrococcales</taxon>
        <taxon>Micrococcaceae</taxon>
        <taxon>Sinomonas</taxon>
    </lineage>
</organism>
<dbReference type="Proteomes" id="UP001422074">
    <property type="component" value="Unassembled WGS sequence"/>
</dbReference>
<dbReference type="InterPro" id="IPR029000">
    <property type="entry name" value="Cyclophilin-like_dom_sf"/>
</dbReference>
<dbReference type="Pfam" id="PF02682">
    <property type="entry name" value="CT_C_D"/>
    <property type="match status" value="1"/>
</dbReference>
<keyword evidence="1" id="KW-0547">Nucleotide-binding</keyword>
<dbReference type="EMBL" id="JBDFRB010000003">
    <property type="protein sequence ID" value="MEN2743921.1"/>
    <property type="molecule type" value="Genomic_DNA"/>
</dbReference>
<evidence type="ECO:0000256" key="3">
    <source>
        <dbReference type="ARBA" id="ARBA00022840"/>
    </source>
</evidence>
<keyword evidence="3" id="KW-0067">ATP-binding</keyword>
<dbReference type="PANTHER" id="PTHR43309">
    <property type="entry name" value="5-OXOPROLINASE SUBUNIT C"/>
    <property type="match status" value="1"/>
</dbReference>
<dbReference type="InterPro" id="IPR052708">
    <property type="entry name" value="PxpC"/>
</dbReference>
<gene>
    <name evidence="7" type="ORF">ABCQ75_05140</name>
</gene>
<feature type="region of interest" description="Disordered" evidence="4">
    <location>
        <begin position="551"/>
        <end position="570"/>
    </location>
</feature>
<dbReference type="Gene3D" id="3.30.1360.40">
    <property type="match status" value="1"/>
</dbReference>
<evidence type="ECO:0000313" key="7">
    <source>
        <dbReference type="EMBL" id="MEN2743921.1"/>
    </source>
</evidence>
<dbReference type="SMART" id="SM00796">
    <property type="entry name" value="AHS1"/>
    <property type="match status" value="1"/>
</dbReference>
<evidence type="ECO:0000313" key="8">
    <source>
        <dbReference type="Proteomes" id="UP001422074"/>
    </source>
</evidence>
<feature type="domain" description="Carboxyltransferase" evidence="6">
    <location>
        <begin position="273"/>
        <end position="565"/>
    </location>
</feature>
<dbReference type="InterPro" id="IPR003833">
    <property type="entry name" value="CT_C_D"/>
</dbReference>
<evidence type="ECO:0000256" key="2">
    <source>
        <dbReference type="ARBA" id="ARBA00022801"/>
    </source>
</evidence>
<evidence type="ECO:0000256" key="4">
    <source>
        <dbReference type="SAM" id="MobiDB-lite"/>
    </source>
</evidence>
<dbReference type="Pfam" id="PF02626">
    <property type="entry name" value="CT_A_B"/>
    <property type="match status" value="1"/>
</dbReference>
<dbReference type="SUPFAM" id="SSF50891">
    <property type="entry name" value="Cyclophilin-like"/>
    <property type="match status" value="2"/>
</dbReference>
<dbReference type="NCBIfam" id="TIGR00724">
    <property type="entry name" value="urea_amlyse_rel"/>
    <property type="match status" value="1"/>
</dbReference>
<proteinExistence type="predicted"/>
<keyword evidence="2" id="KW-0378">Hydrolase</keyword>
<evidence type="ECO:0000259" key="5">
    <source>
        <dbReference type="SMART" id="SM00796"/>
    </source>
</evidence>
<protein>
    <submittedName>
        <fullName evidence="7">Urea amidolyase family protein</fullName>
    </submittedName>
</protein>
<keyword evidence="8" id="KW-1185">Reference proteome</keyword>
<dbReference type="SMART" id="SM00797">
    <property type="entry name" value="AHS2"/>
    <property type="match status" value="1"/>
</dbReference>
<feature type="domain" description="Carboxyltransferase" evidence="5">
    <location>
        <begin position="6"/>
        <end position="213"/>
    </location>
</feature>
<reference evidence="7 8" key="1">
    <citation type="submission" date="2024-05" db="EMBL/GenBank/DDBJ databases">
        <title>Sinomonas sp. nov., isolated from a waste landfill.</title>
        <authorList>
            <person name="Zhao Y."/>
        </authorList>
    </citation>
    <scope>NUCLEOTIDE SEQUENCE [LARGE SCALE GENOMIC DNA]</scope>
    <source>
        <strain evidence="7 8">CCTCC AB2014300</strain>
    </source>
</reference>
<dbReference type="Gene3D" id="2.40.100.10">
    <property type="entry name" value="Cyclophilin-like"/>
    <property type="match status" value="2"/>
</dbReference>
<sequence length="570" mass="57531">MTGPGADIRWAGPRALLVGLAGQGAPGLPASGLPADALDAVLALHGRLLAEPLAGQTDAVAAAETVLVTFATAAHARNARAVLERLASSRTDAGERAASRHVAIEVVYDGEDLAEVGRLTGLGAEGVVAAHTGQVWTAAFGGFAPGFAYLVGEDSVLDVPRRTSPRTAVPAGSVALGGRFSAVYPRQSPGGWQLIGRTAAVMWDLDREHPALVRPGDTVSYTAVRESVSVREPAAAPARAAGAEPDAGRPALVVVSPGLQSLLEDLGRPGLGDLGVSAAGAADEPSARQANRLVGNPPGAAVIENLFGGLALRAVGDAVLAVTGAQTPLEVRAHDGGIRRPALNAPFALLDGEVLELGTPESGLRAYAAVRGGIDVPEVLGSRAADTMSGLGPAPLAAGTHLPVAEPSSAFAAVGAPEPPAVVVRPSQTLRVTLGPREDWFAPEALEALTGQEWTVTEQSNRIGVRLRPVGAGGSDGGEGRALERSRTGELASEGAVTGSLQVPPSGHPVLFLPDHPVTGGYPVIAVVVPEDLPLAAQTPPGGRLRFTVVGPTSTGVPSSASTSTEGNQP</sequence>
<accession>A0ABU9WXY1</accession>
<evidence type="ECO:0000259" key="6">
    <source>
        <dbReference type="SMART" id="SM00797"/>
    </source>
</evidence>
<dbReference type="InterPro" id="IPR003778">
    <property type="entry name" value="CT_A_B"/>
</dbReference>
<comment type="caution">
    <text evidence="7">The sequence shown here is derived from an EMBL/GenBank/DDBJ whole genome shotgun (WGS) entry which is preliminary data.</text>
</comment>
<evidence type="ECO:0000256" key="1">
    <source>
        <dbReference type="ARBA" id="ARBA00022741"/>
    </source>
</evidence>
<name>A0ABU9WXY1_9MICC</name>
<dbReference type="PANTHER" id="PTHR43309:SF3">
    <property type="entry name" value="5-OXOPROLINASE SUBUNIT C"/>
    <property type="match status" value="1"/>
</dbReference>
<dbReference type="RefSeq" id="WP_345883552.1">
    <property type="nucleotide sequence ID" value="NZ_JBDFRB010000003.1"/>
</dbReference>